<dbReference type="Proteomes" id="UP000499080">
    <property type="component" value="Unassembled WGS sequence"/>
</dbReference>
<sequence length="138" mass="15457">MGQMDLRFTSVICIKNTAFFSKSQFGGGSVVVWTVFVTGGTSEFVFVENKMNLALYQDMLANSLLAVAPLITSEDWTFLQDNGSVPISCFTKSWMKANEVKTLQWPCRSPDLNPMENIGAFWFEIFTRMGDITEASLI</sequence>
<name>A0A4Y2JBJ3_ARAVE</name>
<comment type="caution">
    <text evidence="1">The sequence shown here is derived from an EMBL/GenBank/DDBJ whole genome shotgun (WGS) entry which is preliminary data.</text>
</comment>
<dbReference type="Gene3D" id="3.30.420.10">
    <property type="entry name" value="Ribonuclease H-like superfamily/Ribonuclease H"/>
    <property type="match status" value="1"/>
</dbReference>
<dbReference type="AlphaFoldDB" id="A0A4Y2JBJ3"/>
<evidence type="ECO:0000313" key="2">
    <source>
        <dbReference type="Proteomes" id="UP000499080"/>
    </source>
</evidence>
<dbReference type="InterPro" id="IPR036397">
    <property type="entry name" value="RNaseH_sf"/>
</dbReference>
<reference evidence="1 2" key="1">
    <citation type="journal article" date="2019" name="Sci. Rep.">
        <title>Orb-weaving spider Araneus ventricosus genome elucidates the spidroin gene catalogue.</title>
        <authorList>
            <person name="Kono N."/>
            <person name="Nakamura H."/>
            <person name="Ohtoshi R."/>
            <person name="Moran D.A.P."/>
            <person name="Shinohara A."/>
            <person name="Yoshida Y."/>
            <person name="Fujiwara M."/>
            <person name="Mori M."/>
            <person name="Tomita M."/>
            <person name="Arakawa K."/>
        </authorList>
    </citation>
    <scope>NUCLEOTIDE SEQUENCE [LARGE SCALE GENOMIC DNA]</scope>
</reference>
<protein>
    <recommendedName>
        <fullName evidence="3">Tc1-like transposase DDE domain-containing protein</fullName>
    </recommendedName>
</protein>
<evidence type="ECO:0008006" key="3">
    <source>
        <dbReference type="Google" id="ProtNLM"/>
    </source>
</evidence>
<keyword evidence="2" id="KW-1185">Reference proteome</keyword>
<evidence type="ECO:0000313" key="1">
    <source>
        <dbReference type="EMBL" id="GBM86592.1"/>
    </source>
</evidence>
<dbReference type="OrthoDB" id="9996331at2759"/>
<dbReference type="GO" id="GO:0003676">
    <property type="term" value="F:nucleic acid binding"/>
    <property type="evidence" value="ECO:0007669"/>
    <property type="project" value="InterPro"/>
</dbReference>
<dbReference type="EMBL" id="BGPR01003324">
    <property type="protein sequence ID" value="GBM86592.1"/>
    <property type="molecule type" value="Genomic_DNA"/>
</dbReference>
<accession>A0A4Y2JBJ3</accession>
<gene>
    <name evidence="1" type="ORF">AVEN_165893_1</name>
</gene>
<organism evidence="1 2">
    <name type="scientific">Araneus ventricosus</name>
    <name type="common">Orbweaver spider</name>
    <name type="synonym">Epeira ventricosa</name>
    <dbReference type="NCBI Taxonomy" id="182803"/>
    <lineage>
        <taxon>Eukaryota</taxon>
        <taxon>Metazoa</taxon>
        <taxon>Ecdysozoa</taxon>
        <taxon>Arthropoda</taxon>
        <taxon>Chelicerata</taxon>
        <taxon>Arachnida</taxon>
        <taxon>Araneae</taxon>
        <taxon>Araneomorphae</taxon>
        <taxon>Entelegynae</taxon>
        <taxon>Araneoidea</taxon>
        <taxon>Araneidae</taxon>
        <taxon>Araneus</taxon>
    </lineage>
</organism>
<proteinExistence type="predicted"/>